<name>A0A5D4TSR2_9BACI</name>
<accession>A0A5D4TSR2</accession>
<reference evidence="1 2" key="1">
    <citation type="submission" date="2019-08" db="EMBL/GenBank/DDBJ databases">
        <title>Bacillus genomes from the desert of Cuatro Cienegas, Coahuila.</title>
        <authorList>
            <person name="Olmedo-Alvarez G."/>
        </authorList>
    </citation>
    <scope>NUCLEOTIDE SEQUENCE [LARGE SCALE GENOMIC DNA]</scope>
    <source>
        <strain evidence="1 2">CH87b_3T</strain>
    </source>
</reference>
<dbReference type="PANTHER" id="PTHR37804:SF1">
    <property type="entry name" value="CDAA REGULATORY PROTEIN CDAR"/>
    <property type="match status" value="1"/>
</dbReference>
<dbReference type="Gene3D" id="2.170.120.40">
    <property type="entry name" value="YbbR-like domain"/>
    <property type="match status" value="2"/>
</dbReference>
<gene>
    <name evidence="1" type="ORF">FZC85_23255</name>
</gene>
<organism evidence="1 2">
    <name type="scientific">Rossellomorea aquimaris</name>
    <dbReference type="NCBI Taxonomy" id="189382"/>
    <lineage>
        <taxon>Bacteria</taxon>
        <taxon>Bacillati</taxon>
        <taxon>Bacillota</taxon>
        <taxon>Bacilli</taxon>
        <taxon>Bacillales</taxon>
        <taxon>Bacillaceae</taxon>
        <taxon>Rossellomorea</taxon>
    </lineage>
</organism>
<evidence type="ECO:0000313" key="2">
    <source>
        <dbReference type="Proteomes" id="UP000324269"/>
    </source>
</evidence>
<proteinExistence type="predicted"/>
<evidence type="ECO:0000313" key="1">
    <source>
        <dbReference type="EMBL" id="TYS77254.1"/>
    </source>
</evidence>
<sequence length="427" mass="47422">MLPRRNGVLGGRKKMDKFMESRWFMRIVGLMLAFILYLSVNFDDIQKTANNNNGNSQNAIETIQDVPLEVFYDRENLEVSGLPDTVNVTVEGSKAIVQQAKQVKDFRVYVDLNDIGIGEHQVDIMIDNISEKLEVKLDPNIVNISVQEKVTEEFTIEPQFNESILSNGYEAEGLAVDPKTVKVTGSKDEVERIAYVIATLDVDEEINENVTREARVQVLDREYNKLDVQIDPEVVDVTVSVVNKSKSVPVTIKQKGSLPEGTTLESISVEPKEATIFGRQDVLDTVEELLAEIDLSKITKDSTVTVPLALQDGLNKVAPEEVKVKVDVNTTEEKSLSGLEITPQGLAEEYEYTIMSPEEGVVDVALKGQNAQVSKVTKEDFSLALDLSGLEPGEHEVEIVAEGPEDIEWTLSQRTVKVEIKEKNTSA</sequence>
<dbReference type="InterPro" id="IPR012505">
    <property type="entry name" value="YbbR"/>
</dbReference>
<dbReference type="Proteomes" id="UP000324269">
    <property type="component" value="Unassembled WGS sequence"/>
</dbReference>
<dbReference type="PANTHER" id="PTHR37804">
    <property type="entry name" value="CDAA REGULATORY PROTEIN CDAR"/>
    <property type="match status" value="1"/>
</dbReference>
<dbReference type="InterPro" id="IPR053154">
    <property type="entry name" value="c-di-AMP_regulator"/>
</dbReference>
<protein>
    <submittedName>
        <fullName evidence="1">YbbR-like domain-containing protein</fullName>
    </submittedName>
</protein>
<dbReference type="Pfam" id="PF07949">
    <property type="entry name" value="YbbR"/>
    <property type="match status" value="3"/>
</dbReference>
<dbReference type="OrthoDB" id="2960905at2"/>
<dbReference type="AlphaFoldDB" id="A0A5D4TSR2"/>
<dbReference type="Gene3D" id="2.170.120.30">
    <property type="match status" value="2"/>
</dbReference>
<comment type="caution">
    <text evidence="1">The sequence shown here is derived from an EMBL/GenBank/DDBJ whole genome shotgun (WGS) entry which is preliminary data.</text>
</comment>
<dbReference type="EMBL" id="VTEZ01000017">
    <property type="protein sequence ID" value="TYS77254.1"/>
    <property type="molecule type" value="Genomic_DNA"/>
</dbReference>